<dbReference type="PANTHER" id="PTHR42973:SF39">
    <property type="entry name" value="FAD-BINDING PCMH-TYPE DOMAIN-CONTAINING PROTEIN"/>
    <property type="match status" value="1"/>
</dbReference>
<dbReference type="PANTHER" id="PTHR42973">
    <property type="entry name" value="BINDING OXIDOREDUCTASE, PUTATIVE (AFU_ORTHOLOGUE AFUA_1G17690)-RELATED"/>
    <property type="match status" value="1"/>
</dbReference>
<dbReference type="InterPro" id="IPR036318">
    <property type="entry name" value="FAD-bd_PCMH-like_sf"/>
</dbReference>
<keyword evidence="4" id="KW-0274">FAD</keyword>
<comment type="caution">
    <text evidence="7">The sequence shown here is derived from an EMBL/GenBank/DDBJ whole genome shotgun (WGS) entry which is preliminary data.</text>
</comment>
<dbReference type="InterPro" id="IPR050416">
    <property type="entry name" value="FAD-linked_Oxidoreductase"/>
</dbReference>
<evidence type="ECO:0000256" key="4">
    <source>
        <dbReference type="ARBA" id="ARBA00022827"/>
    </source>
</evidence>
<evidence type="ECO:0000313" key="8">
    <source>
        <dbReference type="Proteomes" id="UP001149165"/>
    </source>
</evidence>
<evidence type="ECO:0000256" key="1">
    <source>
        <dbReference type="ARBA" id="ARBA00001974"/>
    </source>
</evidence>
<reference evidence="7" key="1">
    <citation type="submission" date="2022-11" db="EMBL/GenBank/DDBJ databases">
        <authorList>
            <person name="Petersen C."/>
        </authorList>
    </citation>
    <scope>NUCLEOTIDE SEQUENCE</scope>
    <source>
        <strain evidence="7">IBT 30069</strain>
    </source>
</reference>
<evidence type="ECO:0000256" key="5">
    <source>
        <dbReference type="ARBA" id="ARBA00023002"/>
    </source>
</evidence>
<dbReference type="InterPro" id="IPR016166">
    <property type="entry name" value="FAD-bd_PCMH"/>
</dbReference>
<dbReference type="Gene3D" id="3.30.465.10">
    <property type="match status" value="1"/>
</dbReference>
<dbReference type="InterPro" id="IPR016169">
    <property type="entry name" value="FAD-bd_PCMH_sub2"/>
</dbReference>
<sequence>MEPGDHSNTKPHGTGVKIIWRDHADPADPAIYEEARTKRLFNAHKPEHYPIAIAFVKDAQEIVEVVNLANQLKCQVSVRAGGHSYAGWSVRDDAILIDMGEMSEGPSFDEDTSIVSIPPAITGTELVHYLIPKGRVCSVGHCHDVGLGGFLLGGGMGWNCNNWGWACEQVLAIDVVTADGQLLRADDQNHSDLFWAAKGAGPAFPGIVTRFHLSTRPTAKCMLSSGYVYPISNLENVLSWVPKFTSNPNGQIDVLTMASYPPGLDQLCVTVSITAYGDSEKLATEALEPVEDSHPNGTVAHWFSAPTSMEEQLEVTAPAFPNNHRYYVDNLWLKDNTDLSVLQPAFESLPTKKSLVLVQSMRPGSQGKLSDMALSMQSDYWLSMYAIWNDQDDDSRCQSAIHDVATKLEINSKGSYIGELDPRARKAKYWEDDHRERLIDIRQKWDPQIRICVCPGLEI</sequence>
<gene>
    <name evidence="7" type="ORF">N7456_000235</name>
</gene>
<feature type="domain" description="FAD-binding PCMH-type" evidence="6">
    <location>
        <begin position="46"/>
        <end position="218"/>
    </location>
</feature>
<dbReference type="GO" id="GO:0071949">
    <property type="term" value="F:FAD binding"/>
    <property type="evidence" value="ECO:0007669"/>
    <property type="project" value="InterPro"/>
</dbReference>
<dbReference type="InterPro" id="IPR006093">
    <property type="entry name" value="Oxy_OxRdtase_FAD_BS"/>
</dbReference>
<evidence type="ECO:0000313" key="7">
    <source>
        <dbReference type="EMBL" id="KAJ5115887.1"/>
    </source>
</evidence>
<dbReference type="AlphaFoldDB" id="A0A9W9GBR3"/>
<keyword evidence="5" id="KW-0560">Oxidoreductase</keyword>
<reference evidence="7" key="2">
    <citation type="journal article" date="2023" name="IMA Fungus">
        <title>Comparative genomic study of the Penicillium genus elucidates a diverse pangenome and 15 lateral gene transfer events.</title>
        <authorList>
            <person name="Petersen C."/>
            <person name="Sorensen T."/>
            <person name="Nielsen M.R."/>
            <person name="Sondergaard T.E."/>
            <person name="Sorensen J.L."/>
            <person name="Fitzpatrick D.A."/>
            <person name="Frisvad J.C."/>
            <person name="Nielsen K.L."/>
        </authorList>
    </citation>
    <scope>NUCLEOTIDE SEQUENCE</scope>
    <source>
        <strain evidence="7">IBT 30069</strain>
    </source>
</reference>
<organism evidence="7 8">
    <name type="scientific">Penicillium angulare</name>
    <dbReference type="NCBI Taxonomy" id="116970"/>
    <lineage>
        <taxon>Eukaryota</taxon>
        <taxon>Fungi</taxon>
        <taxon>Dikarya</taxon>
        <taxon>Ascomycota</taxon>
        <taxon>Pezizomycotina</taxon>
        <taxon>Eurotiomycetes</taxon>
        <taxon>Eurotiomycetidae</taxon>
        <taxon>Eurotiales</taxon>
        <taxon>Aspergillaceae</taxon>
        <taxon>Penicillium</taxon>
    </lineage>
</organism>
<dbReference type="InterPro" id="IPR016167">
    <property type="entry name" value="FAD-bd_PCMH_sub1"/>
</dbReference>
<name>A0A9W9GBR3_9EURO</name>
<dbReference type="PROSITE" id="PS00862">
    <property type="entry name" value="OX2_COVAL_FAD"/>
    <property type="match status" value="1"/>
</dbReference>
<comment type="similarity">
    <text evidence="2">Belongs to the oxygen-dependent FAD-linked oxidoreductase family.</text>
</comment>
<protein>
    <recommendedName>
        <fullName evidence="6">FAD-binding PCMH-type domain-containing protein</fullName>
    </recommendedName>
</protein>
<dbReference type="Pfam" id="PF01565">
    <property type="entry name" value="FAD_binding_4"/>
    <property type="match status" value="1"/>
</dbReference>
<dbReference type="InterPro" id="IPR006094">
    <property type="entry name" value="Oxid_FAD_bind_N"/>
</dbReference>
<dbReference type="OrthoDB" id="415825at2759"/>
<keyword evidence="3" id="KW-0285">Flavoprotein</keyword>
<dbReference type="EMBL" id="JAPQKH010000001">
    <property type="protein sequence ID" value="KAJ5115887.1"/>
    <property type="molecule type" value="Genomic_DNA"/>
</dbReference>
<evidence type="ECO:0000259" key="6">
    <source>
        <dbReference type="PROSITE" id="PS51387"/>
    </source>
</evidence>
<dbReference type="SUPFAM" id="SSF56176">
    <property type="entry name" value="FAD-binding/transporter-associated domain-like"/>
    <property type="match status" value="1"/>
</dbReference>
<dbReference type="Gene3D" id="3.40.462.20">
    <property type="match status" value="1"/>
</dbReference>
<proteinExistence type="inferred from homology"/>
<dbReference type="PROSITE" id="PS51387">
    <property type="entry name" value="FAD_PCMH"/>
    <property type="match status" value="1"/>
</dbReference>
<dbReference type="Proteomes" id="UP001149165">
    <property type="component" value="Unassembled WGS sequence"/>
</dbReference>
<dbReference type="Gene3D" id="3.30.43.10">
    <property type="entry name" value="Uridine Diphospho-n-acetylenolpyruvylglucosamine Reductase, domain 2"/>
    <property type="match status" value="1"/>
</dbReference>
<accession>A0A9W9GBR3</accession>
<evidence type="ECO:0000256" key="2">
    <source>
        <dbReference type="ARBA" id="ARBA00005466"/>
    </source>
</evidence>
<evidence type="ECO:0000256" key="3">
    <source>
        <dbReference type="ARBA" id="ARBA00022630"/>
    </source>
</evidence>
<dbReference type="GO" id="GO:0016491">
    <property type="term" value="F:oxidoreductase activity"/>
    <property type="evidence" value="ECO:0007669"/>
    <property type="project" value="UniProtKB-KW"/>
</dbReference>
<comment type="cofactor">
    <cofactor evidence="1">
        <name>FAD</name>
        <dbReference type="ChEBI" id="CHEBI:57692"/>
    </cofactor>
</comment>
<keyword evidence="8" id="KW-1185">Reference proteome</keyword>